<reference evidence="1" key="1">
    <citation type="journal article" date="2014" name="Front. Microbiol.">
        <title>High frequency of phylogenetically diverse reductive dehalogenase-homologous genes in deep subseafloor sedimentary metagenomes.</title>
        <authorList>
            <person name="Kawai M."/>
            <person name="Futagami T."/>
            <person name="Toyoda A."/>
            <person name="Takaki Y."/>
            <person name="Nishi S."/>
            <person name="Hori S."/>
            <person name="Arai W."/>
            <person name="Tsubouchi T."/>
            <person name="Morono Y."/>
            <person name="Uchiyama I."/>
            <person name="Ito T."/>
            <person name="Fujiyama A."/>
            <person name="Inagaki F."/>
            <person name="Takami H."/>
        </authorList>
    </citation>
    <scope>NUCLEOTIDE SEQUENCE</scope>
    <source>
        <strain evidence="1">Expedition CK06-06</strain>
    </source>
</reference>
<accession>X1QCC2</accession>
<proteinExistence type="predicted"/>
<organism evidence="1">
    <name type="scientific">marine sediment metagenome</name>
    <dbReference type="NCBI Taxonomy" id="412755"/>
    <lineage>
        <taxon>unclassified sequences</taxon>
        <taxon>metagenomes</taxon>
        <taxon>ecological metagenomes</taxon>
    </lineage>
</organism>
<feature type="non-terminal residue" evidence="1">
    <location>
        <position position="1"/>
    </location>
</feature>
<comment type="caution">
    <text evidence="1">The sequence shown here is derived from an EMBL/GenBank/DDBJ whole genome shotgun (WGS) entry which is preliminary data.</text>
</comment>
<dbReference type="EMBL" id="BARV01041211">
    <property type="protein sequence ID" value="GAI48660.1"/>
    <property type="molecule type" value="Genomic_DNA"/>
</dbReference>
<dbReference type="AlphaFoldDB" id="X1QCC2"/>
<evidence type="ECO:0000313" key="1">
    <source>
        <dbReference type="EMBL" id="GAI48660.1"/>
    </source>
</evidence>
<gene>
    <name evidence="1" type="ORF">S06H3_62479</name>
</gene>
<protein>
    <submittedName>
        <fullName evidence="1">Uncharacterized protein</fullName>
    </submittedName>
</protein>
<name>X1QCC2_9ZZZZ</name>
<sequence length="65" mass="7429">NPEPSRDGKRAVRIRVIASGFDYQGFSRRYSFGADGKLVAAEKFFDLFALLREIMRMLKCEGVLK</sequence>